<dbReference type="Pfam" id="PF04193">
    <property type="entry name" value="PQ-loop"/>
    <property type="match status" value="2"/>
</dbReference>
<comment type="caution">
    <text evidence="7">The sequence shown here is derived from an EMBL/GenBank/DDBJ whole genome shotgun (WGS) entry which is preliminary data.</text>
</comment>
<accession>A0A9Q0HGS6</accession>
<dbReference type="EMBL" id="JAMYWD010000008">
    <property type="protein sequence ID" value="KAJ4963747.1"/>
    <property type="molecule type" value="Genomic_DNA"/>
</dbReference>
<keyword evidence="8" id="KW-1185">Reference proteome</keyword>
<keyword evidence="4 6" id="KW-0472">Membrane</keyword>
<dbReference type="Proteomes" id="UP001141806">
    <property type="component" value="Unassembled WGS sequence"/>
</dbReference>
<organism evidence="7 8">
    <name type="scientific">Protea cynaroides</name>
    <dbReference type="NCBI Taxonomy" id="273540"/>
    <lineage>
        <taxon>Eukaryota</taxon>
        <taxon>Viridiplantae</taxon>
        <taxon>Streptophyta</taxon>
        <taxon>Embryophyta</taxon>
        <taxon>Tracheophyta</taxon>
        <taxon>Spermatophyta</taxon>
        <taxon>Magnoliopsida</taxon>
        <taxon>Proteales</taxon>
        <taxon>Proteaceae</taxon>
        <taxon>Protea</taxon>
    </lineage>
</organism>
<dbReference type="InterPro" id="IPR006603">
    <property type="entry name" value="PQ-loop_rpt"/>
</dbReference>
<keyword evidence="3 6" id="KW-1133">Transmembrane helix</keyword>
<evidence type="ECO:0000313" key="8">
    <source>
        <dbReference type="Proteomes" id="UP001141806"/>
    </source>
</evidence>
<reference evidence="7" key="1">
    <citation type="journal article" date="2023" name="Plant J.">
        <title>The genome of the king protea, Protea cynaroides.</title>
        <authorList>
            <person name="Chang J."/>
            <person name="Duong T.A."/>
            <person name="Schoeman C."/>
            <person name="Ma X."/>
            <person name="Roodt D."/>
            <person name="Barker N."/>
            <person name="Li Z."/>
            <person name="Van de Peer Y."/>
            <person name="Mizrachi E."/>
        </authorList>
    </citation>
    <scope>NUCLEOTIDE SEQUENCE</scope>
    <source>
        <tissue evidence="7">Young leaves</tissue>
    </source>
</reference>
<feature type="transmembrane region" description="Helical" evidence="6">
    <location>
        <begin position="100"/>
        <end position="120"/>
    </location>
</feature>
<feature type="transmembrane region" description="Helical" evidence="6">
    <location>
        <begin position="72"/>
        <end position="94"/>
    </location>
</feature>
<comment type="subcellular location">
    <subcellularLocation>
        <location evidence="1">Membrane</location>
        <topology evidence="1">Multi-pass membrane protein</topology>
    </subcellularLocation>
</comment>
<dbReference type="SMART" id="SM00679">
    <property type="entry name" value="CTNS"/>
    <property type="match status" value="2"/>
</dbReference>
<feature type="transmembrane region" description="Helical" evidence="6">
    <location>
        <begin position="319"/>
        <end position="337"/>
    </location>
</feature>
<evidence type="ECO:0000256" key="5">
    <source>
        <dbReference type="SAM" id="MobiDB-lite"/>
    </source>
</evidence>
<gene>
    <name evidence="7" type="ORF">NE237_023686</name>
</gene>
<dbReference type="FunFam" id="1.20.1280.290:FF:000012">
    <property type="entry name" value="Vacuolar membrane PQ loop repeat protein"/>
    <property type="match status" value="1"/>
</dbReference>
<feature type="transmembrane region" description="Helical" evidence="6">
    <location>
        <begin position="283"/>
        <end position="299"/>
    </location>
</feature>
<dbReference type="Gene3D" id="1.20.1280.290">
    <property type="match status" value="2"/>
</dbReference>
<dbReference type="PANTHER" id="PTHR16201">
    <property type="entry name" value="SEVEN TRANSMEMBRANE PROTEIN 1-RELATED"/>
    <property type="match status" value="1"/>
</dbReference>
<dbReference type="FunFam" id="1.20.1280.290:FF:000019">
    <property type="entry name" value="PQ-loop repeat family protein / transmembrane family protein"/>
    <property type="match status" value="1"/>
</dbReference>
<evidence type="ECO:0008006" key="9">
    <source>
        <dbReference type="Google" id="ProtNLM"/>
    </source>
</evidence>
<dbReference type="OrthoDB" id="8048523at2759"/>
<evidence type="ECO:0000313" key="7">
    <source>
        <dbReference type="EMBL" id="KAJ4963747.1"/>
    </source>
</evidence>
<feature type="region of interest" description="Disordered" evidence="5">
    <location>
        <begin position="135"/>
        <end position="154"/>
    </location>
</feature>
<evidence type="ECO:0000256" key="6">
    <source>
        <dbReference type="SAM" id="Phobius"/>
    </source>
</evidence>
<evidence type="ECO:0000256" key="3">
    <source>
        <dbReference type="ARBA" id="ARBA00022989"/>
    </source>
</evidence>
<dbReference type="PANTHER" id="PTHR16201:SF45">
    <property type="entry name" value="PQ-LOOP REPEAT FAMILY PROTEIN _ TRANSMEMBRANE FAMILY PROTEIN"/>
    <property type="match status" value="1"/>
</dbReference>
<protein>
    <recommendedName>
        <fullName evidence="9">Vacuolar amino acid transporter YPQ1</fullName>
    </recommendedName>
</protein>
<feature type="transmembrane region" description="Helical" evidence="6">
    <location>
        <begin position="349"/>
        <end position="372"/>
    </location>
</feature>
<proteinExistence type="predicted"/>
<evidence type="ECO:0000256" key="4">
    <source>
        <dbReference type="ARBA" id="ARBA00023136"/>
    </source>
</evidence>
<evidence type="ECO:0000256" key="2">
    <source>
        <dbReference type="ARBA" id="ARBA00022692"/>
    </source>
</evidence>
<feature type="transmembrane region" description="Helical" evidence="6">
    <location>
        <begin position="239"/>
        <end position="263"/>
    </location>
</feature>
<dbReference type="GO" id="GO:0016020">
    <property type="term" value="C:membrane"/>
    <property type="evidence" value="ECO:0007669"/>
    <property type="project" value="UniProtKB-SubCell"/>
</dbReference>
<dbReference type="InterPro" id="IPR051415">
    <property type="entry name" value="LAAT-1"/>
</dbReference>
<name>A0A9Q0HGS6_9MAGN</name>
<sequence length="399" mass="44615">MKHRPPISHAYCPRERKPCVGWVKKYFNDCLCNLKDEISFGCGLVSLISWGVAEIPQIITNFQTKSGHGVSLMFLLTWIVGDIFNLLGCFLEPATLPTQFYTALLYTISTVVLVWQCIYYDHICRWWKSKKKEPEETVGEDAKSQAAAPRTKSHETIISIPGGPLRVSPSPQRESYYMSARSLARSGTPPSYGSYLRVARSGPSAMQLNESSTSSDDEALPASFKKTVSAQPIRIPRSVGYGAIAATSLNLPYQTMALMEGYMGISMFKQLQVKQDGGVEGNAYGMILGWMMAAIYMGGRIPQIWLNIKRGSVEGLNPLMFIFALVANVAYVGSIVVRTTEWEKTKANMPWLLDAAVCVALDLFIILQYIYYKYIQRKKVTRGREDGEYMEEAVKPLLS</sequence>
<dbReference type="AlphaFoldDB" id="A0A9Q0HGS6"/>
<evidence type="ECO:0000256" key="1">
    <source>
        <dbReference type="ARBA" id="ARBA00004141"/>
    </source>
</evidence>
<keyword evidence="2 6" id="KW-0812">Transmembrane</keyword>